<reference evidence="1 2" key="1">
    <citation type="submission" date="2015-05" db="EMBL/GenBank/DDBJ databases">
        <title>Draft genome sequence of Microvirga vignae strain BR3299, a novel nitrogen fixing bacteria isolated from Brazil semi-aired region.</title>
        <authorList>
            <person name="Zilli J.E."/>
            <person name="Passos S.R."/>
            <person name="Leite J."/>
            <person name="Baldani J.I."/>
            <person name="Xavier G.R."/>
            <person name="Rumjaneck N.G."/>
            <person name="Simoes-Araujo J.L."/>
        </authorList>
    </citation>
    <scope>NUCLEOTIDE SEQUENCE [LARGE SCALE GENOMIC DNA]</scope>
    <source>
        <strain evidence="1 2">BR3299</strain>
    </source>
</reference>
<protein>
    <submittedName>
        <fullName evidence="1">Uncharacterized protein</fullName>
    </submittedName>
</protein>
<comment type="caution">
    <text evidence="1">The sequence shown here is derived from an EMBL/GenBank/DDBJ whole genome shotgun (WGS) entry which is preliminary data.</text>
</comment>
<accession>A0A0H1R9E1</accession>
<dbReference type="PATRIC" id="fig|1225564.3.peg.4794"/>
<evidence type="ECO:0000313" key="2">
    <source>
        <dbReference type="Proteomes" id="UP000035489"/>
    </source>
</evidence>
<dbReference type="OrthoDB" id="8020141at2"/>
<sequence length="75" mass="8440">MTSEEIKELNAARESLVKRRREMARQIAEAPLPSVEMAEELSKILTAIEALDRALNEAGHPYMSQRVADEMRADA</sequence>
<dbReference type="AlphaFoldDB" id="A0A0H1R9E1"/>
<dbReference type="EMBL" id="LCYG01000045">
    <property type="protein sequence ID" value="KLK91815.1"/>
    <property type="molecule type" value="Genomic_DNA"/>
</dbReference>
<keyword evidence="2" id="KW-1185">Reference proteome</keyword>
<dbReference type="STRING" id="1225564.AA309_18285"/>
<name>A0A0H1R9E1_9HYPH</name>
<evidence type="ECO:0000313" key="1">
    <source>
        <dbReference type="EMBL" id="KLK91815.1"/>
    </source>
</evidence>
<dbReference type="RefSeq" id="WP_047190446.1">
    <property type="nucleotide sequence ID" value="NZ_LCYG01000045.1"/>
</dbReference>
<proteinExistence type="predicted"/>
<dbReference type="Proteomes" id="UP000035489">
    <property type="component" value="Unassembled WGS sequence"/>
</dbReference>
<gene>
    <name evidence="1" type="ORF">AA309_18285</name>
</gene>
<organism evidence="1 2">
    <name type="scientific">Microvirga vignae</name>
    <dbReference type="NCBI Taxonomy" id="1225564"/>
    <lineage>
        <taxon>Bacteria</taxon>
        <taxon>Pseudomonadati</taxon>
        <taxon>Pseudomonadota</taxon>
        <taxon>Alphaproteobacteria</taxon>
        <taxon>Hyphomicrobiales</taxon>
        <taxon>Methylobacteriaceae</taxon>
        <taxon>Microvirga</taxon>
    </lineage>
</organism>